<dbReference type="SMART" id="SM00228">
    <property type="entry name" value="PDZ"/>
    <property type="match status" value="1"/>
</dbReference>
<reference evidence="5 6" key="1">
    <citation type="submission" date="2019-01" db="EMBL/GenBank/DDBJ databases">
        <title>Complete genome of a denitifying bacterium Halomons sp. BC-M4-5.</title>
        <authorList>
            <person name="Wang L."/>
            <person name="Shao Z."/>
        </authorList>
    </citation>
    <scope>NUCLEOTIDE SEQUENCE [LARGE SCALE GENOMIC DNA]</scope>
    <source>
        <strain evidence="5 6">BC-M4-5</strain>
    </source>
</reference>
<dbReference type="OrthoDB" id="9758917at2"/>
<dbReference type="KEGG" id="htx:EKK97_06470"/>
<dbReference type="GO" id="GO:0004252">
    <property type="term" value="F:serine-type endopeptidase activity"/>
    <property type="evidence" value="ECO:0007669"/>
    <property type="project" value="InterPro"/>
</dbReference>
<proteinExistence type="predicted"/>
<feature type="region of interest" description="Disordered" evidence="3">
    <location>
        <begin position="1"/>
        <end position="22"/>
    </location>
</feature>
<protein>
    <submittedName>
        <fullName evidence="5">PDZ domain-containing protein</fullName>
    </submittedName>
</protein>
<feature type="domain" description="PDZ" evidence="4">
    <location>
        <begin position="239"/>
        <end position="323"/>
    </location>
</feature>
<dbReference type="PANTHER" id="PTHR43343:SF3">
    <property type="entry name" value="PROTEASE DO-LIKE 8, CHLOROPLASTIC"/>
    <property type="match status" value="1"/>
</dbReference>
<dbReference type="SUPFAM" id="SSF50494">
    <property type="entry name" value="Trypsin-like serine proteases"/>
    <property type="match status" value="1"/>
</dbReference>
<dbReference type="InterPro" id="IPR051201">
    <property type="entry name" value="Chloro_Bact_Ser_Proteases"/>
</dbReference>
<dbReference type="InterPro" id="IPR009003">
    <property type="entry name" value="Peptidase_S1_PA"/>
</dbReference>
<dbReference type="InterPro" id="IPR001478">
    <property type="entry name" value="PDZ"/>
</dbReference>
<dbReference type="EMBL" id="CP035042">
    <property type="protein sequence ID" value="QHC49329.1"/>
    <property type="molecule type" value="Genomic_DNA"/>
</dbReference>
<keyword evidence="1" id="KW-0645">Protease</keyword>
<evidence type="ECO:0000259" key="4">
    <source>
        <dbReference type="SMART" id="SM00228"/>
    </source>
</evidence>
<keyword evidence="6" id="KW-1185">Reference proteome</keyword>
<dbReference type="PANTHER" id="PTHR43343">
    <property type="entry name" value="PEPTIDASE S12"/>
    <property type="match status" value="1"/>
</dbReference>
<dbReference type="InterPro" id="IPR036034">
    <property type="entry name" value="PDZ_sf"/>
</dbReference>
<dbReference type="SUPFAM" id="SSF50156">
    <property type="entry name" value="PDZ domain-like"/>
    <property type="match status" value="1"/>
</dbReference>
<dbReference type="GO" id="GO:0006508">
    <property type="term" value="P:proteolysis"/>
    <property type="evidence" value="ECO:0007669"/>
    <property type="project" value="UniProtKB-KW"/>
</dbReference>
<dbReference type="InterPro" id="IPR001940">
    <property type="entry name" value="Peptidase_S1C"/>
</dbReference>
<evidence type="ECO:0000313" key="6">
    <source>
        <dbReference type="Proteomes" id="UP000464013"/>
    </source>
</evidence>
<evidence type="ECO:0000256" key="1">
    <source>
        <dbReference type="ARBA" id="ARBA00022670"/>
    </source>
</evidence>
<dbReference type="Gene3D" id="2.40.10.120">
    <property type="match status" value="1"/>
</dbReference>
<sequence length="336" mass="35818">MLPDEELGEEKGHACHEVSPQTTPEVEMLDAYSRAVIAVVDAVGPAVVSLFTSGNPSHGGVEQQGAGSGFILAPDGYLLTNSHVVGKSKQLRTVFTSGQKTTAAVVGRDPDTDLAVLRAEATALPYATLGDSSQLRVGQLVIAMGNPLGFESTVSTGVISALGRAFRSQNGRLIENVIQHTAPLNPGNSGGPLLDSRGRVIGINTAIITAAQGIGFAIPANTAKWVVSHLIRHGRVKRSYLGFHARDRKLDRRLARLHRLEQDTAAEIMMVDPQGPASKAGLKEGDLVVAIDENPLFSVDDLQRSLAEHKPGIAVRLMFIRRLELLNVMIEPVEAN</sequence>
<dbReference type="PRINTS" id="PR00834">
    <property type="entry name" value="PROTEASES2C"/>
</dbReference>
<evidence type="ECO:0000256" key="2">
    <source>
        <dbReference type="ARBA" id="ARBA00022801"/>
    </source>
</evidence>
<dbReference type="Pfam" id="PF13365">
    <property type="entry name" value="Trypsin_2"/>
    <property type="match status" value="1"/>
</dbReference>
<keyword evidence="2" id="KW-0378">Hydrolase</keyword>
<gene>
    <name evidence="5" type="ORF">EKK97_06470</name>
</gene>
<evidence type="ECO:0000313" key="5">
    <source>
        <dbReference type="EMBL" id="QHC49329.1"/>
    </source>
</evidence>
<dbReference type="Proteomes" id="UP000464013">
    <property type="component" value="Chromosome"/>
</dbReference>
<name>A0A6I6SFR7_9GAMM</name>
<accession>A0A6I6SFR7</accession>
<dbReference type="RefSeq" id="WP_159550435.1">
    <property type="nucleotide sequence ID" value="NZ_CP035042.1"/>
</dbReference>
<dbReference type="Gene3D" id="2.30.42.10">
    <property type="match status" value="1"/>
</dbReference>
<organism evidence="5 6">
    <name type="scientific">Billgrantia tianxiuensis</name>
    <dbReference type="NCBI Taxonomy" id="2497861"/>
    <lineage>
        <taxon>Bacteria</taxon>
        <taxon>Pseudomonadati</taxon>
        <taxon>Pseudomonadota</taxon>
        <taxon>Gammaproteobacteria</taxon>
        <taxon>Oceanospirillales</taxon>
        <taxon>Halomonadaceae</taxon>
        <taxon>Billgrantia</taxon>
    </lineage>
</organism>
<evidence type="ECO:0000256" key="3">
    <source>
        <dbReference type="SAM" id="MobiDB-lite"/>
    </source>
</evidence>
<dbReference type="AlphaFoldDB" id="A0A6I6SFR7"/>
<dbReference type="Pfam" id="PF13180">
    <property type="entry name" value="PDZ_2"/>
    <property type="match status" value="1"/>
</dbReference>